<dbReference type="GO" id="GO:0004674">
    <property type="term" value="F:protein serine/threonine kinase activity"/>
    <property type="evidence" value="ECO:0007669"/>
    <property type="project" value="InterPro"/>
</dbReference>
<evidence type="ECO:0000313" key="2">
    <source>
        <dbReference type="EMBL" id="KAF6215076.1"/>
    </source>
</evidence>
<dbReference type="GO" id="GO:0051082">
    <property type="term" value="F:unfolded protein binding"/>
    <property type="evidence" value="ECO:0007669"/>
    <property type="project" value="TreeGrafter"/>
</dbReference>
<gene>
    <name evidence="2" type="ORF">GE061_009825</name>
</gene>
<reference evidence="2" key="1">
    <citation type="journal article" date="2021" name="Mol. Ecol. Resour.">
        <title>Apolygus lucorum genome provides insights into omnivorousness and mesophyll feeding.</title>
        <authorList>
            <person name="Liu Y."/>
            <person name="Liu H."/>
            <person name="Wang H."/>
            <person name="Huang T."/>
            <person name="Liu B."/>
            <person name="Yang B."/>
            <person name="Yin L."/>
            <person name="Li B."/>
            <person name="Zhang Y."/>
            <person name="Zhang S."/>
            <person name="Jiang F."/>
            <person name="Zhang X."/>
            <person name="Ren Y."/>
            <person name="Wang B."/>
            <person name="Wang S."/>
            <person name="Lu Y."/>
            <person name="Wu K."/>
            <person name="Fan W."/>
            <person name="Wang G."/>
        </authorList>
    </citation>
    <scope>NUCLEOTIDE SEQUENCE</scope>
    <source>
        <strain evidence="2">12Hb</strain>
    </source>
</reference>
<dbReference type="SUPFAM" id="SSF48403">
    <property type="entry name" value="Ankyrin repeat"/>
    <property type="match status" value="1"/>
</dbReference>
<proteinExistence type="predicted"/>
<dbReference type="GO" id="GO:1990604">
    <property type="term" value="C:IRE1-TRAF2-ASK1 complex"/>
    <property type="evidence" value="ECO:0007669"/>
    <property type="project" value="TreeGrafter"/>
</dbReference>
<dbReference type="EMBL" id="WIXP02000002">
    <property type="protein sequence ID" value="KAF6215076.1"/>
    <property type="molecule type" value="Genomic_DNA"/>
</dbReference>
<keyword evidence="3" id="KW-1185">Reference proteome</keyword>
<dbReference type="Gene3D" id="1.25.40.20">
    <property type="entry name" value="Ankyrin repeat-containing domain"/>
    <property type="match status" value="2"/>
</dbReference>
<feature type="compositionally biased region" description="Polar residues" evidence="1">
    <location>
        <begin position="740"/>
        <end position="750"/>
    </location>
</feature>
<dbReference type="Pfam" id="PF00069">
    <property type="entry name" value="Pkinase"/>
    <property type="match status" value="1"/>
</dbReference>
<dbReference type="InterPro" id="IPR011009">
    <property type="entry name" value="Kinase-like_dom_sf"/>
</dbReference>
<dbReference type="InterPro" id="IPR036770">
    <property type="entry name" value="Ankyrin_rpt-contain_sf"/>
</dbReference>
<comment type="caution">
    <text evidence="2">The sequence shown here is derived from an EMBL/GenBank/DDBJ whole genome shotgun (WGS) entry which is preliminary data.</text>
</comment>
<dbReference type="Gene3D" id="1.10.510.10">
    <property type="entry name" value="Transferase(Phosphotransferase) domain 1"/>
    <property type="match status" value="1"/>
</dbReference>
<dbReference type="InterPro" id="IPR045133">
    <property type="entry name" value="IRE1/2-like"/>
</dbReference>
<protein>
    <submittedName>
        <fullName evidence="2">Uncharacterized protein</fullName>
    </submittedName>
</protein>
<dbReference type="GO" id="GO:0004521">
    <property type="term" value="F:RNA endonuclease activity"/>
    <property type="evidence" value="ECO:0007669"/>
    <property type="project" value="InterPro"/>
</dbReference>
<dbReference type="Pfam" id="PF12796">
    <property type="entry name" value="Ank_2"/>
    <property type="match status" value="2"/>
</dbReference>
<dbReference type="SUPFAM" id="SSF56112">
    <property type="entry name" value="Protein kinase-like (PK-like)"/>
    <property type="match status" value="1"/>
</dbReference>
<dbReference type="PROSITE" id="PS50011">
    <property type="entry name" value="PROTEIN_KINASE_DOM"/>
    <property type="match status" value="1"/>
</dbReference>
<dbReference type="InterPro" id="IPR002110">
    <property type="entry name" value="Ankyrin_rpt"/>
</dbReference>
<accession>A0A6A4KF08</accession>
<feature type="compositionally biased region" description="Basic and acidic residues" evidence="1">
    <location>
        <begin position="10"/>
        <end position="31"/>
    </location>
</feature>
<dbReference type="SMART" id="SM00248">
    <property type="entry name" value="ANK"/>
    <property type="match status" value="4"/>
</dbReference>
<organism evidence="2 3">
    <name type="scientific">Apolygus lucorum</name>
    <name type="common">Small green plant bug</name>
    <name type="synonym">Lygocoris lucorum</name>
    <dbReference type="NCBI Taxonomy" id="248454"/>
    <lineage>
        <taxon>Eukaryota</taxon>
        <taxon>Metazoa</taxon>
        <taxon>Ecdysozoa</taxon>
        <taxon>Arthropoda</taxon>
        <taxon>Hexapoda</taxon>
        <taxon>Insecta</taxon>
        <taxon>Pterygota</taxon>
        <taxon>Neoptera</taxon>
        <taxon>Paraneoptera</taxon>
        <taxon>Hemiptera</taxon>
        <taxon>Heteroptera</taxon>
        <taxon>Panheteroptera</taxon>
        <taxon>Cimicomorpha</taxon>
        <taxon>Miridae</taxon>
        <taxon>Mirini</taxon>
        <taxon>Apolygus</taxon>
    </lineage>
</organism>
<feature type="region of interest" description="Disordered" evidence="1">
    <location>
        <begin position="1"/>
        <end position="31"/>
    </location>
</feature>
<evidence type="ECO:0000313" key="3">
    <source>
        <dbReference type="Proteomes" id="UP000466442"/>
    </source>
</evidence>
<sequence length="1286" mass="144917">MPRPRKGKRRGEDKRKSRENGSKLEAEDKTGDKSVSITTLFKSEDLQGISTALDVTELDESHLLLGAVALSRFDVVKKLLHQNFDVDFSLDGTTPLILAVKLRLIEMADFLIRKGADLSHGDCEGNNALLLAAQHADWDQESFSDFWNRIKESRVDINHANKVGHTILHCLVKRQWVTAMDNILKHSTSLNVNHVTGKGVTALMMACSRHKESIIKSLLNAKADILLEDQKSCTALCYAIAYFIQKKMILPNHSIEQLITCLEQESSMNAYLDRRLELLVEPPEGSYAVTMTTVIVHIVTFTVRCLDSGMETLLRLDVFMRIRKAVERHTEDVGYVLGLLSIVAEIVRDCHCCCNRALMENVVTAFHESGFPNICLRIIKRLGTSSADSSHLQTAFLPIILTIGHPKTKYWLQKNWNSIQQPYEDIVSCSTPNFYPDEAHSQIVRNLNADFKLLMNRHQREDMIYADDRDISSERAIVSNTGEITVQQLEEGINSQACEIVYFESTEDGGNHGGDKKPEEENVAIGNSGCYKSRSSCSGPSGIANERTEGFWVVGETKVEAVDKSDVSSDFCAGDSKVEKFRADTKNICTLENNVSTDVVECLLWEPADIGSGDTGMNARFEAEIDPLEDYDRTLMELNDRFYNYLSKYEAKWHKEYDEGYPDALGGVDDYLRLMETLPQIEASYWNMVTQRWNTLMAKLEKGLDNKRDDCKSIVAGLKVYLEHLEKEDEIFGRKPANPEDSSGAHSSGKTPDVEDNERTPNLNKPLELRADEWCETDNQTKVFQEAGILETSIPMLSLTSPVVVCKKTSANSVDTGSQCCSEGLDKHKLNAQDESNRRLWSQVNIVCKLCQSEVSTSYCKVTKYTEQLIILNRMRHERLLQGDLDNILVLASVTDRGNYRLSTVEGVFGPAILALDAFTHQPLVVKSILKIETKEGIDVINFCRKVVAPLLEIHSEQIVPYSHCFTNEDNILLATPLCERNLGEYLMLLKSTAAFSEDLAHMMVNQIVRGLHFLHTRKPEIVHGNLKPSNILADSNGNLRLSEFGLNEIRRYTESSNTLQIWCAQEILKQIDSTDGKIKDDDGSQVLLVTTMSDIQSCGMILHYLATGGVHPYGRYPLEIIVNLNESRRPALSTKSLYITDLVAWMLDHEPKQRPTSWQILNHVYVWDRDKQWKFLLTCAGIGTDRKLTLPVDEFHRNLDQRAKDQKVAIGWVGVIQWGELTPVRDPLDYSDTISGLLALLRDTLPSSATWFLKSFPMVVLTLYRLIEGTSWANHPDLAAFNAID</sequence>
<feature type="region of interest" description="Disordered" evidence="1">
    <location>
        <begin position="733"/>
        <end position="762"/>
    </location>
</feature>
<dbReference type="GO" id="GO:0005524">
    <property type="term" value="F:ATP binding"/>
    <property type="evidence" value="ECO:0007669"/>
    <property type="project" value="InterPro"/>
</dbReference>
<dbReference type="OrthoDB" id="8187887at2759"/>
<dbReference type="GO" id="GO:0070059">
    <property type="term" value="P:intrinsic apoptotic signaling pathway in response to endoplasmic reticulum stress"/>
    <property type="evidence" value="ECO:0007669"/>
    <property type="project" value="TreeGrafter"/>
</dbReference>
<dbReference type="Proteomes" id="UP000466442">
    <property type="component" value="Unassembled WGS sequence"/>
</dbReference>
<dbReference type="PANTHER" id="PTHR13954:SF6">
    <property type="entry name" value="NON-SPECIFIC SERINE_THREONINE PROTEIN KINASE"/>
    <property type="match status" value="1"/>
</dbReference>
<dbReference type="PROSITE" id="PS50088">
    <property type="entry name" value="ANK_REPEAT"/>
    <property type="match status" value="2"/>
</dbReference>
<name>A0A6A4KF08_APOLU</name>
<dbReference type="CDD" id="cd00180">
    <property type="entry name" value="PKc"/>
    <property type="match status" value="1"/>
</dbReference>
<dbReference type="PROSITE" id="PS50297">
    <property type="entry name" value="ANK_REP_REGION"/>
    <property type="match status" value="1"/>
</dbReference>
<dbReference type="PANTHER" id="PTHR13954">
    <property type="entry name" value="IRE1-RELATED"/>
    <property type="match status" value="1"/>
</dbReference>
<dbReference type="GO" id="GO:0036498">
    <property type="term" value="P:IRE1-mediated unfolded protein response"/>
    <property type="evidence" value="ECO:0007669"/>
    <property type="project" value="TreeGrafter"/>
</dbReference>
<dbReference type="InterPro" id="IPR000719">
    <property type="entry name" value="Prot_kinase_dom"/>
</dbReference>
<evidence type="ECO:0000256" key="1">
    <source>
        <dbReference type="SAM" id="MobiDB-lite"/>
    </source>
</evidence>